<dbReference type="OrthoDB" id="2496787at2759"/>
<evidence type="ECO:0000256" key="16">
    <source>
        <dbReference type="SAM" id="Phobius"/>
    </source>
</evidence>
<keyword evidence="11 14" id="KW-1015">Disulfide bond</keyword>
<feature type="disulfide bond" evidence="14">
    <location>
        <begin position="52"/>
        <end position="92"/>
    </location>
</feature>
<comment type="similarity">
    <text evidence="13">Belongs to the SAT4 family.</text>
</comment>
<feature type="transmembrane region" description="Helical" evidence="16">
    <location>
        <begin position="232"/>
        <end position="259"/>
    </location>
</feature>
<keyword evidence="10 16" id="KW-0472">Membrane</keyword>
<evidence type="ECO:0000256" key="14">
    <source>
        <dbReference type="PROSITE-ProRule" id="PRU01356"/>
    </source>
</evidence>
<feature type="domain" description="CFEM" evidence="18">
    <location>
        <begin position="24"/>
        <end position="135"/>
    </location>
</feature>
<dbReference type="Proteomes" id="UP000241462">
    <property type="component" value="Unassembled WGS sequence"/>
</dbReference>
<evidence type="ECO:0000256" key="4">
    <source>
        <dbReference type="ARBA" id="ARBA00010031"/>
    </source>
</evidence>
<gene>
    <name evidence="19" type="ORF">BD289DRAFT_441093</name>
</gene>
<organism evidence="19 20">
    <name type="scientific">Coniella lustricola</name>
    <dbReference type="NCBI Taxonomy" id="2025994"/>
    <lineage>
        <taxon>Eukaryota</taxon>
        <taxon>Fungi</taxon>
        <taxon>Dikarya</taxon>
        <taxon>Ascomycota</taxon>
        <taxon>Pezizomycotina</taxon>
        <taxon>Sordariomycetes</taxon>
        <taxon>Sordariomycetidae</taxon>
        <taxon>Diaporthales</taxon>
        <taxon>Schizoparmaceae</taxon>
        <taxon>Coniella</taxon>
    </lineage>
</organism>
<evidence type="ECO:0000313" key="19">
    <source>
        <dbReference type="EMBL" id="PSR80260.1"/>
    </source>
</evidence>
<evidence type="ECO:0000259" key="18">
    <source>
        <dbReference type="PROSITE" id="PS52012"/>
    </source>
</evidence>
<feature type="transmembrane region" description="Helical" evidence="16">
    <location>
        <begin position="353"/>
        <end position="372"/>
    </location>
</feature>
<comment type="subcellular location">
    <subcellularLocation>
        <location evidence="2">Membrane</location>
        <topology evidence="2">Lipid-anchor</topology>
        <topology evidence="2">GPI-anchor</topology>
    </subcellularLocation>
    <subcellularLocation>
        <location evidence="1">Membrane</location>
        <topology evidence="1">Multi-pass membrane protein</topology>
    </subcellularLocation>
    <subcellularLocation>
        <location evidence="3">Secreted</location>
    </subcellularLocation>
</comment>
<feature type="transmembrane region" description="Helical" evidence="16">
    <location>
        <begin position="279"/>
        <end position="301"/>
    </location>
</feature>
<dbReference type="GO" id="GO:0005576">
    <property type="term" value="C:extracellular region"/>
    <property type="evidence" value="ECO:0007669"/>
    <property type="project" value="UniProtKB-SubCell"/>
</dbReference>
<keyword evidence="9 16" id="KW-1133">Transmembrane helix</keyword>
<dbReference type="EMBL" id="KZ678536">
    <property type="protein sequence ID" value="PSR80260.1"/>
    <property type="molecule type" value="Genomic_DNA"/>
</dbReference>
<keyword evidence="5" id="KW-0964">Secreted</keyword>
<feature type="signal peptide" evidence="17">
    <location>
        <begin position="1"/>
        <end position="16"/>
    </location>
</feature>
<evidence type="ECO:0000256" key="8">
    <source>
        <dbReference type="ARBA" id="ARBA00022729"/>
    </source>
</evidence>
<dbReference type="AlphaFoldDB" id="A0A2T2ZZU9"/>
<keyword evidence="8 17" id="KW-0732">Signal</keyword>
<evidence type="ECO:0000256" key="12">
    <source>
        <dbReference type="ARBA" id="ARBA00023288"/>
    </source>
</evidence>
<feature type="transmembrane region" description="Helical" evidence="16">
    <location>
        <begin position="115"/>
        <end position="133"/>
    </location>
</feature>
<dbReference type="InParanoid" id="A0A2T2ZZU9"/>
<evidence type="ECO:0000256" key="17">
    <source>
        <dbReference type="SAM" id="SignalP"/>
    </source>
</evidence>
<sequence>MKICFGTTALLGCCLATLIVAQEASSSSSSSSISSPSKTPSSDPTSRSMPFCGEQCLFDSRNVSQCAPTNRTCLCEDVAYSNAVSACVHQSCSVKESLLVRNATQTACGVEPRNVSRSLVIISITLATLTLLVNIMRLAFRHFVSTSGLQGDDWAIVPPLVVGLFVNVVIVVKAIPNGLGQDIWRLTPGQITRFAMWFYIIELSYFFDMACLKLSILIFYMRVFDFTDIRGLLQATAIFTCLYGVAFVLAGMFQCWPISYFWTKWDGEHAGKCFDVNALGWANAAISIATDFWMLALPLSQLRALRLPWRKKVGVSLMFMVGIVITIFSIIRLKALVRYVNSPNVTFDNFGVFVWSTLEVNIGMICACMPVMRQMLAWLLPSVFDGSKQHSRQYYFRLSKQRGRGTNMVLHSALDADEARGNFRTKVSSRHCSGRQSSARQPSTPSSRIEKEDTPPPVPEKDWAVASASHDDSSSSSCVKVDRGGWEGEFDDVDIEAGESMYLPPREVRMRFGSFDADEESKNTGKEGRQV</sequence>
<evidence type="ECO:0000256" key="15">
    <source>
        <dbReference type="SAM" id="MobiDB-lite"/>
    </source>
</evidence>
<evidence type="ECO:0000256" key="10">
    <source>
        <dbReference type="ARBA" id="ARBA00023136"/>
    </source>
</evidence>
<dbReference type="PANTHER" id="PTHR33048:SF143">
    <property type="entry name" value="EXTRACELLULAR MEMBRANE PROTEIN CFEM DOMAIN-CONTAINING PROTEIN-RELATED"/>
    <property type="match status" value="1"/>
</dbReference>
<feature type="region of interest" description="Disordered" evidence="15">
    <location>
        <begin position="27"/>
        <end position="47"/>
    </location>
</feature>
<accession>A0A2T2ZZU9</accession>
<comment type="similarity">
    <text evidence="4">Belongs to the RBT5 family.</text>
</comment>
<evidence type="ECO:0000256" key="5">
    <source>
        <dbReference type="ARBA" id="ARBA00022525"/>
    </source>
</evidence>
<evidence type="ECO:0000256" key="9">
    <source>
        <dbReference type="ARBA" id="ARBA00022989"/>
    </source>
</evidence>
<feature type="transmembrane region" description="Helical" evidence="16">
    <location>
        <begin position="313"/>
        <end position="333"/>
    </location>
</feature>
<feature type="compositionally biased region" description="Acidic residues" evidence="15">
    <location>
        <begin position="488"/>
        <end position="497"/>
    </location>
</feature>
<comment type="caution">
    <text evidence="14">Lacks conserved residue(s) required for the propagation of feature annotation.</text>
</comment>
<feature type="transmembrane region" description="Helical" evidence="16">
    <location>
        <begin position="196"/>
        <end position="220"/>
    </location>
</feature>
<dbReference type="InterPro" id="IPR049326">
    <property type="entry name" value="Rhodopsin_dom_fungi"/>
</dbReference>
<dbReference type="PROSITE" id="PS52012">
    <property type="entry name" value="CFEM"/>
    <property type="match status" value="1"/>
</dbReference>
<feature type="compositionally biased region" description="Basic and acidic residues" evidence="15">
    <location>
        <begin position="448"/>
        <end position="473"/>
    </location>
</feature>
<protein>
    <recommendedName>
        <fullName evidence="18">CFEM domain-containing protein</fullName>
    </recommendedName>
</protein>
<keyword evidence="6" id="KW-0336">GPI-anchor</keyword>
<reference evidence="19 20" key="1">
    <citation type="journal article" date="2018" name="Mycol. Prog.">
        <title>Coniella lustricola, a new species from submerged detritus.</title>
        <authorList>
            <person name="Raudabaugh D.B."/>
            <person name="Iturriaga T."/>
            <person name="Carver A."/>
            <person name="Mondo S."/>
            <person name="Pangilinan J."/>
            <person name="Lipzen A."/>
            <person name="He G."/>
            <person name="Amirebrahimi M."/>
            <person name="Grigoriev I.V."/>
            <person name="Miller A.N."/>
        </authorList>
    </citation>
    <scope>NUCLEOTIDE SEQUENCE [LARGE SCALE GENOMIC DNA]</scope>
    <source>
        <strain evidence="19 20">B22-T-1</strain>
    </source>
</reference>
<evidence type="ECO:0000256" key="3">
    <source>
        <dbReference type="ARBA" id="ARBA00004613"/>
    </source>
</evidence>
<keyword evidence="6" id="KW-0325">Glycoprotein</keyword>
<dbReference type="InterPro" id="IPR052337">
    <property type="entry name" value="SAT4-like"/>
</dbReference>
<feature type="region of interest" description="Disordered" evidence="15">
    <location>
        <begin position="427"/>
        <end position="506"/>
    </location>
</feature>
<feature type="transmembrane region" description="Helical" evidence="16">
    <location>
        <begin position="154"/>
        <end position="176"/>
    </location>
</feature>
<dbReference type="GO" id="GO:0098552">
    <property type="term" value="C:side of membrane"/>
    <property type="evidence" value="ECO:0007669"/>
    <property type="project" value="UniProtKB-KW"/>
</dbReference>
<dbReference type="PANTHER" id="PTHR33048">
    <property type="entry name" value="PTH11-LIKE INTEGRAL MEMBRANE PROTEIN (AFU_ORTHOLOGUE AFUA_5G11245)"/>
    <property type="match status" value="1"/>
</dbReference>
<feature type="compositionally biased region" description="Polar residues" evidence="15">
    <location>
        <begin position="434"/>
        <end position="447"/>
    </location>
</feature>
<feature type="chain" id="PRO_5015455830" description="CFEM domain-containing protein" evidence="17">
    <location>
        <begin position="17"/>
        <end position="531"/>
    </location>
</feature>
<evidence type="ECO:0000256" key="1">
    <source>
        <dbReference type="ARBA" id="ARBA00004141"/>
    </source>
</evidence>
<evidence type="ECO:0000256" key="13">
    <source>
        <dbReference type="ARBA" id="ARBA00038359"/>
    </source>
</evidence>
<keyword evidence="7 16" id="KW-0812">Transmembrane</keyword>
<evidence type="ECO:0000256" key="7">
    <source>
        <dbReference type="ARBA" id="ARBA00022692"/>
    </source>
</evidence>
<dbReference type="SMART" id="SM00747">
    <property type="entry name" value="CFEM"/>
    <property type="match status" value="1"/>
</dbReference>
<feature type="disulfide bond" evidence="14">
    <location>
        <begin position="66"/>
        <end position="73"/>
    </location>
</feature>
<dbReference type="Pfam" id="PF20684">
    <property type="entry name" value="Fung_rhodopsin"/>
    <property type="match status" value="1"/>
</dbReference>
<evidence type="ECO:0000313" key="20">
    <source>
        <dbReference type="Proteomes" id="UP000241462"/>
    </source>
</evidence>
<feature type="disulfide bond" evidence="14">
    <location>
        <begin position="56"/>
        <end position="87"/>
    </location>
</feature>
<dbReference type="Pfam" id="PF05730">
    <property type="entry name" value="CFEM"/>
    <property type="match status" value="1"/>
</dbReference>
<evidence type="ECO:0000256" key="11">
    <source>
        <dbReference type="ARBA" id="ARBA00023157"/>
    </source>
</evidence>
<evidence type="ECO:0000256" key="2">
    <source>
        <dbReference type="ARBA" id="ARBA00004589"/>
    </source>
</evidence>
<keyword evidence="20" id="KW-1185">Reference proteome</keyword>
<dbReference type="STRING" id="2025994.A0A2T2ZZU9"/>
<keyword evidence="12" id="KW-0449">Lipoprotein</keyword>
<dbReference type="InterPro" id="IPR008427">
    <property type="entry name" value="Extracellular_membr_CFEM_dom"/>
</dbReference>
<evidence type="ECO:0000256" key="6">
    <source>
        <dbReference type="ARBA" id="ARBA00022622"/>
    </source>
</evidence>
<feature type="disulfide bond" evidence="14">
    <location>
        <begin position="75"/>
        <end position="108"/>
    </location>
</feature>
<proteinExistence type="inferred from homology"/>
<name>A0A2T2ZZU9_9PEZI</name>